<evidence type="ECO:0000313" key="2">
    <source>
        <dbReference type="Proteomes" id="UP000887013"/>
    </source>
</evidence>
<keyword evidence="2" id="KW-1185">Reference proteome</keyword>
<dbReference type="EMBL" id="BMAW01066548">
    <property type="protein sequence ID" value="GFT55449.1"/>
    <property type="molecule type" value="Genomic_DNA"/>
</dbReference>
<protein>
    <submittedName>
        <fullName evidence="1">Uncharacterized protein</fullName>
    </submittedName>
</protein>
<dbReference type="AlphaFoldDB" id="A0A8X6TY06"/>
<comment type="caution">
    <text evidence="1">The sequence shown here is derived from an EMBL/GenBank/DDBJ whole genome shotgun (WGS) entry which is preliminary data.</text>
</comment>
<reference evidence="1" key="1">
    <citation type="submission" date="2020-08" db="EMBL/GenBank/DDBJ databases">
        <title>Multicomponent nature underlies the extraordinary mechanical properties of spider dragline silk.</title>
        <authorList>
            <person name="Kono N."/>
            <person name="Nakamura H."/>
            <person name="Mori M."/>
            <person name="Yoshida Y."/>
            <person name="Ohtoshi R."/>
            <person name="Malay A.D."/>
            <person name="Moran D.A.P."/>
            <person name="Tomita M."/>
            <person name="Numata K."/>
            <person name="Arakawa K."/>
        </authorList>
    </citation>
    <scope>NUCLEOTIDE SEQUENCE</scope>
</reference>
<organism evidence="1 2">
    <name type="scientific">Nephila pilipes</name>
    <name type="common">Giant wood spider</name>
    <name type="synonym">Nephila maculata</name>
    <dbReference type="NCBI Taxonomy" id="299642"/>
    <lineage>
        <taxon>Eukaryota</taxon>
        <taxon>Metazoa</taxon>
        <taxon>Ecdysozoa</taxon>
        <taxon>Arthropoda</taxon>
        <taxon>Chelicerata</taxon>
        <taxon>Arachnida</taxon>
        <taxon>Araneae</taxon>
        <taxon>Araneomorphae</taxon>
        <taxon>Entelegynae</taxon>
        <taxon>Araneoidea</taxon>
        <taxon>Nephilidae</taxon>
        <taxon>Nephila</taxon>
    </lineage>
</organism>
<accession>A0A8X6TY06</accession>
<evidence type="ECO:0000313" key="1">
    <source>
        <dbReference type="EMBL" id="GFT55449.1"/>
    </source>
</evidence>
<name>A0A8X6TY06_NEPPI</name>
<sequence length="78" mass="8708">MAITWKTLELVLGRTTSFHWQDSRDLSVMCLSSIFGAIPKCKPSAYIAVKVDLSLMPVSIHRLSLFQYQMSSRNAACG</sequence>
<gene>
    <name evidence="1" type="ORF">NPIL_353421</name>
</gene>
<dbReference type="Proteomes" id="UP000887013">
    <property type="component" value="Unassembled WGS sequence"/>
</dbReference>
<proteinExistence type="predicted"/>